<dbReference type="SUPFAM" id="SSF53613">
    <property type="entry name" value="Ribokinase-like"/>
    <property type="match status" value="1"/>
</dbReference>
<dbReference type="UniPathway" id="UPA00588">
    <property type="reaction ID" value="UER00659"/>
</dbReference>
<evidence type="ECO:0000256" key="4">
    <source>
        <dbReference type="ARBA" id="ARBA00012119"/>
    </source>
</evidence>
<name>A0A448WEF1_9PLAT</name>
<keyword evidence="6" id="KW-0660">Purine salvage</keyword>
<keyword evidence="9" id="KW-0067">ATP-binding</keyword>
<keyword evidence="8" id="KW-0418">Kinase</keyword>
<keyword evidence="7" id="KW-0547">Nucleotide-binding</keyword>
<dbReference type="GO" id="GO:0005524">
    <property type="term" value="F:ATP binding"/>
    <property type="evidence" value="ECO:0007669"/>
    <property type="project" value="UniProtKB-KW"/>
</dbReference>
<gene>
    <name evidence="13" type="ORF">PXEA_LOCUS3245</name>
</gene>
<evidence type="ECO:0000256" key="8">
    <source>
        <dbReference type="ARBA" id="ARBA00022777"/>
    </source>
</evidence>
<dbReference type="InterPro" id="IPR029056">
    <property type="entry name" value="Ribokinase-like"/>
</dbReference>
<evidence type="ECO:0000256" key="10">
    <source>
        <dbReference type="PIRSR" id="PIRSR601805-1"/>
    </source>
</evidence>
<dbReference type="Gene3D" id="3.40.1190.20">
    <property type="match status" value="1"/>
</dbReference>
<feature type="region of interest" description="Disordered" evidence="11">
    <location>
        <begin position="289"/>
        <end position="333"/>
    </location>
</feature>
<dbReference type="EMBL" id="CAAALY010007282">
    <property type="protein sequence ID" value="VEL09805.1"/>
    <property type="molecule type" value="Genomic_DNA"/>
</dbReference>
<dbReference type="InterPro" id="IPR001805">
    <property type="entry name" value="Adenokinase"/>
</dbReference>
<evidence type="ECO:0000256" key="1">
    <source>
        <dbReference type="ARBA" id="ARBA00001946"/>
    </source>
</evidence>
<comment type="similarity">
    <text evidence="3">Belongs to the carbohydrate kinase PfkB family.</text>
</comment>
<comment type="cofactor">
    <cofactor evidence="1">
        <name>Mg(2+)</name>
        <dbReference type="ChEBI" id="CHEBI:18420"/>
    </cofactor>
</comment>
<feature type="domain" description="Carbohydrate kinase PfkB" evidence="12">
    <location>
        <begin position="109"/>
        <end position="288"/>
    </location>
</feature>
<keyword evidence="5" id="KW-0808">Transferase</keyword>
<dbReference type="CDD" id="cd01168">
    <property type="entry name" value="adenosine_kinase"/>
    <property type="match status" value="1"/>
</dbReference>
<dbReference type="Pfam" id="PF00294">
    <property type="entry name" value="PfkB"/>
    <property type="match status" value="2"/>
</dbReference>
<evidence type="ECO:0000313" key="14">
    <source>
        <dbReference type="Proteomes" id="UP000784294"/>
    </source>
</evidence>
<dbReference type="GO" id="GO:0006166">
    <property type="term" value="P:purine ribonucleoside salvage"/>
    <property type="evidence" value="ECO:0007669"/>
    <property type="project" value="UniProtKB-KW"/>
</dbReference>
<dbReference type="AlphaFoldDB" id="A0A448WEF1"/>
<proteinExistence type="inferred from homology"/>
<reference evidence="13" key="1">
    <citation type="submission" date="2018-11" db="EMBL/GenBank/DDBJ databases">
        <authorList>
            <consortium name="Pathogen Informatics"/>
        </authorList>
    </citation>
    <scope>NUCLEOTIDE SEQUENCE</scope>
</reference>
<sequence length="445" mass="48394">MEGWRNVKIVIGRPTDLLSGWLSCPSYSRYFDWRPADSVAATDRLLDRRLMAIYWREGVVFGLVNPLLDMVVPVDKAFLTKYHLKTDGFTLADHRYAGLFQYVEQHPLLNCMPGGSGQNTLTMLQWLLTGPPRVCTLAGCIGNDKAGDLLSSALSSLGVRTCYQRVPQADVPTGRCAVLVTETSRSLVTMAGATAHYTLDYLWTAEVEKCVAAADCFYVSVSHTLSQLTLSMLQLAHRARQTGQMFVVNLGAPLLIIAYHKLVDELLAYADVVIGNAAEACAYADECEGRGEKSDTNGAYKSIDDKTHINSGGQDKCGSDSHGDTSSRHDKATPHSAALLLAERLRRPGRQRIVLVTQGDQPILAVKTDQNGGVGQVREFPVEAVSPDQIADTCGCGDAFAAGFLAHYLPTKRTSASIRSGIQAAGYIIRRPGFSLGARTEFQFI</sequence>
<dbReference type="GO" id="GO:0006144">
    <property type="term" value="P:purine nucleobase metabolic process"/>
    <property type="evidence" value="ECO:0007669"/>
    <property type="project" value="TreeGrafter"/>
</dbReference>
<evidence type="ECO:0000256" key="9">
    <source>
        <dbReference type="ARBA" id="ARBA00022840"/>
    </source>
</evidence>
<dbReference type="GO" id="GO:0044209">
    <property type="term" value="P:AMP salvage"/>
    <property type="evidence" value="ECO:0007669"/>
    <property type="project" value="UniProtKB-UniPathway"/>
</dbReference>
<evidence type="ECO:0000256" key="3">
    <source>
        <dbReference type="ARBA" id="ARBA00010688"/>
    </source>
</evidence>
<evidence type="ECO:0000256" key="11">
    <source>
        <dbReference type="SAM" id="MobiDB-lite"/>
    </source>
</evidence>
<keyword evidence="14" id="KW-1185">Reference proteome</keyword>
<feature type="domain" description="Carbohydrate kinase PfkB" evidence="12">
    <location>
        <begin position="342"/>
        <end position="435"/>
    </location>
</feature>
<evidence type="ECO:0000256" key="6">
    <source>
        <dbReference type="ARBA" id="ARBA00022726"/>
    </source>
</evidence>
<dbReference type="PANTHER" id="PTHR45769">
    <property type="entry name" value="ADENOSINE KINASE"/>
    <property type="match status" value="1"/>
</dbReference>
<feature type="active site" description="Proton acceptor" evidence="10">
    <location>
        <position position="398"/>
    </location>
</feature>
<comment type="pathway">
    <text evidence="2">Purine metabolism; AMP biosynthesis via salvage pathway; AMP from adenosine: step 1/1.</text>
</comment>
<evidence type="ECO:0000259" key="12">
    <source>
        <dbReference type="Pfam" id="PF00294"/>
    </source>
</evidence>
<protein>
    <recommendedName>
        <fullName evidence="4">adenosine kinase</fullName>
        <ecNumber evidence="4">2.7.1.20</ecNumber>
    </recommendedName>
</protein>
<dbReference type="GO" id="GO:0005829">
    <property type="term" value="C:cytosol"/>
    <property type="evidence" value="ECO:0007669"/>
    <property type="project" value="TreeGrafter"/>
</dbReference>
<dbReference type="GO" id="GO:0004001">
    <property type="term" value="F:adenosine kinase activity"/>
    <property type="evidence" value="ECO:0007669"/>
    <property type="project" value="UniProtKB-EC"/>
</dbReference>
<evidence type="ECO:0000256" key="2">
    <source>
        <dbReference type="ARBA" id="ARBA00004801"/>
    </source>
</evidence>
<evidence type="ECO:0000313" key="13">
    <source>
        <dbReference type="EMBL" id="VEL09805.1"/>
    </source>
</evidence>
<feature type="compositionally biased region" description="Basic and acidic residues" evidence="11">
    <location>
        <begin position="317"/>
        <end position="333"/>
    </location>
</feature>
<dbReference type="OrthoDB" id="432447at2759"/>
<dbReference type="PANTHER" id="PTHR45769:SF3">
    <property type="entry name" value="ADENOSINE KINASE"/>
    <property type="match status" value="1"/>
</dbReference>
<dbReference type="Proteomes" id="UP000784294">
    <property type="component" value="Unassembled WGS sequence"/>
</dbReference>
<comment type="caution">
    <text evidence="13">The sequence shown here is derived from an EMBL/GenBank/DDBJ whole genome shotgun (WGS) entry which is preliminary data.</text>
</comment>
<accession>A0A448WEF1</accession>
<evidence type="ECO:0000256" key="5">
    <source>
        <dbReference type="ARBA" id="ARBA00022679"/>
    </source>
</evidence>
<dbReference type="GO" id="GO:0005634">
    <property type="term" value="C:nucleus"/>
    <property type="evidence" value="ECO:0007669"/>
    <property type="project" value="TreeGrafter"/>
</dbReference>
<evidence type="ECO:0000256" key="7">
    <source>
        <dbReference type="ARBA" id="ARBA00022741"/>
    </source>
</evidence>
<dbReference type="Gene3D" id="3.30.1110.10">
    <property type="match status" value="1"/>
</dbReference>
<dbReference type="InterPro" id="IPR011611">
    <property type="entry name" value="PfkB_dom"/>
</dbReference>
<dbReference type="EC" id="2.7.1.20" evidence="4"/>
<organism evidence="13 14">
    <name type="scientific">Protopolystoma xenopodis</name>
    <dbReference type="NCBI Taxonomy" id="117903"/>
    <lineage>
        <taxon>Eukaryota</taxon>
        <taxon>Metazoa</taxon>
        <taxon>Spiralia</taxon>
        <taxon>Lophotrochozoa</taxon>
        <taxon>Platyhelminthes</taxon>
        <taxon>Monogenea</taxon>
        <taxon>Polyopisthocotylea</taxon>
        <taxon>Polystomatidea</taxon>
        <taxon>Polystomatidae</taxon>
        <taxon>Protopolystoma</taxon>
    </lineage>
</organism>